<dbReference type="InterPro" id="IPR006128">
    <property type="entry name" value="Lipoprotein_PsaA-like"/>
</dbReference>
<sequence>MVIPVKNTMDKKQAIMATIVVTLIICAAASTYFFTGLQEEEHKNNQTIVIVTIAPQQEFVEKVGGDRVRVTVMVPPGASPHTYEPTPGMMKEVTKAEMYAKVGSGVEFENNWMEKIISNNRNMNIVDCSEGITKMGNDPHIWNSPVNAKIMVENICNGLVKIDPDNADYYTQNKDNYLKELDTLNEYIHHKLDGFSNRVFMTYHPSFGYFAEEYNLTQLAVEYGGKEPTPQVIQDSIDESTRYNLRYVFVAPQFAAEPCKTIARAIGGETASMDPLFRNYTSNMKQIADSLALEFEE</sequence>
<comment type="caution">
    <text evidence="5">The sequence shown here is derived from an EMBL/GenBank/DDBJ whole genome shotgun (WGS) entry which is preliminary data.</text>
</comment>
<keyword evidence="2" id="KW-0813">Transport</keyword>
<evidence type="ECO:0000313" key="5">
    <source>
        <dbReference type="EMBL" id="CAD6491701.1"/>
    </source>
</evidence>
<comment type="similarity">
    <text evidence="1">Belongs to the bacterial solute-binding protein 9 family.</text>
</comment>
<dbReference type="InterPro" id="IPR006127">
    <property type="entry name" value="ZnuA-like"/>
</dbReference>
<dbReference type="PANTHER" id="PTHR42953:SF3">
    <property type="entry name" value="HIGH-AFFINITY ZINC UPTAKE SYSTEM PROTEIN ZNUA"/>
    <property type="match status" value="1"/>
</dbReference>
<proteinExistence type="inferred from homology"/>
<evidence type="ECO:0000313" key="6">
    <source>
        <dbReference type="Proteomes" id="UP000612009"/>
    </source>
</evidence>
<keyword evidence="4" id="KW-0812">Transmembrane</keyword>
<dbReference type="GO" id="GO:0046872">
    <property type="term" value="F:metal ion binding"/>
    <property type="evidence" value="ECO:0007669"/>
    <property type="project" value="InterPro"/>
</dbReference>
<dbReference type="Gene3D" id="3.40.50.1980">
    <property type="entry name" value="Nitrogenase molybdenum iron protein domain"/>
    <property type="match status" value="2"/>
</dbReference>
<feature type="transmembrane region" description="Helical" evidence="4">
    <location>
        <begin position="14"/>
        <end position="34"/>
    </location>
</feature>
<keyword evidence="3" id="KW-0732">Signal</keyword>
<dbReference type="GO" id="GO:0030001">
    <property type="term" value="P:metal ion transport"/>
    <property type="evidence" value="ECO:0007669"/>
    <property type="project" value="InterPro"/>
</dbReference>
<dbReference type="PRINTS" id="PR00690">
    <property type="entry name" value="ADHESNFAMILY"/>
</dbReference>
<evidence type="ECO:0000256" key="4">
    <source>
        <dbReference type="SAM" id="Phobius"/>
    </source>
</evidence>
<reference evidence="5" key="1">
    <citation type="submission" date="2020-10" db="EMBL/GenBank/DDBJ databases">
        <authorList>
            <person name="Hahn C.J."/>
            <person name="Laso-Perez R."/>
            <person name="Vulcano F."/>
            <person name="Vaziourakis K.-M."/>
            <person name="Stokke R."/>
            <person name="Steen I.H."/>
            <person name="Teske A."/>
            <person name="Boetius A."/>
            <person name="Liebeke M."/>
            <person name="Amann R."/>
            <person name="Knittel K."/>
        </authorList>
    </citation>
    <scope>NUCLEOTIDE SEQUENCE</scope>
    <source>
        <strain evidence="5">Gfbio:e3339647-f889-4370-9287-4fb5cb688e4c:AG392J18_GoMArc1</strain>
    </source>
</reference>
<dbReference type="GO" id="GO:0007155">
    <property type="term" value="P:cell adhesion"/>
    <property type="evidence" value="ECO:0007669"/>
    <property type="project" value="InterPro"/>
</dbReference>
<dbReference type="PANTHER" id="PTHR42953">
    <property type="entry name" value="HIGH-AFFINITY ZINC UPTAKE SYSTEM PROTEIN ZNUA-RELATED"/>
    <property type="match status" value="1"/>
</dbReference>
<gene>
    <name evidence="5" type="ORF">LAKADJCE_00164</name>
</gene>
<protein>
    <submittedName>
        <fullName evidence="5">Zinc-uptake complex component A periplasmic</fullName>
    </submittedName>
</protein>
<accession>A0A811T5T5</accession>
<keyword evidence="4" id="KW-1133">Transmembrane helix</keyword>
<dbReference type="InterPro" id="IPR050492">
    <property type="entry name" value="Bact_metal-bind_prot9"/>
</dbReference>
<dbReference type="SUPFAM" id="SSF53807">
    <property type="entry name" value="Helical backbone' metal receptor"/>
    <property type="match status" value="1"/>
</dbReference>
<organism evidence="5 6">
    <name type="scientific">Candidatus Argoarchaeum ethanivorans</name>
    <dbReference type="NCBI Taxonomy" id="2608793"/>
    <lineage>
        <taxon>Archaea</taxon>
        <taxon>Methanobacteriati</taxon>
        <taxon>Methanobacteriota</taxon>
        <taxon>Stenosarchaea group</taxon>
        <taxon>Methanomicrobia</taxon>
        <taxon>Methanosarcinales</taxon>
        <taxon>Methanosarcinales incertae sedis</taxon>
        <taxon>GOM Arc I cluster</taxon>
        <taxon>Candidatus Argoarchaeum</taxon>
    </lineage>
</organism>
<dbReference type="Proteomes" id="UP000612009">
    <property type="component" value="Unassembled WGS sequence"/>
</dbReference>
<dbReference type="EMBL" id="CAJHIR010000006">
    <property type="protein sequence ID" value="CAD6491701.1"/>
    <property type="molecule type" value="Genomic_DNA"/>
</dbReference>
<dbReference type="AlphaFoldDB" id="A0A811T5T5"/>
<keyword evidence="4" id="KW-0472">Membrane</keyword>
<evidence type="ECO:0000256" key="2">
    <source>
        <dbReference type="ARBA" id="ARBA00022448"/>
    </source>
</evidence>
<dbReference type="Pfam" id="PF01297">
    <property type="entry name" value="ZnuA"/>
    <property type="match status" value="1"/>
</dbReference>
<evidence type="ECO:0000256" key="3">
    <source>
        <dbReference type="ARBA" id="ARBA00022729"/>
    </source>
</evidence>
<evidence type="ECO:0000256" key="1">
    <source>
        <dbReference type="ARBA" id="ARBA00011028"/>
    </source>
</evidence>
<name>A0A811T5T5_9EURY</name>